<evidence type="ECO:0000256" key="4">
    <source>
        <dbReference type="ARBA" id="ARBA00022771"/>
    </source>
</evidence>
<evidence type="ECO:0000256" key="7">
    <source>
        <dbReference type="PROSITE-ProRule" id="PRU00042"/>
    </source>
</evidence>
<evidence type="ECO:0000259" key="9">
    <source>
        <dbReference type="PROSITE" id="PS50157"/>
    </source>
</evidence>
<feature type="domain" description="C2H2-type" evidence="9">
    <location>
        <begin position="1076"/>
        <end position="1103"/>
    </location>
</feature>
<protein>
    <submittedName>
        <fullName evidence="10">Zinc finger protein 669</fullName>
    </submittedName>
</protein>
<keyword evidence="5" id="KW-0862">Zinc</keyword>
<feature type="compositionally biased region" description="Basic residues" evidence="8">
    <location>
        <begin position="249"/>
        <end position="259"/>
    </location>
</feature>
<evidence type="ECO:0000256" key="2">
    <source>
        <dbReference type="ARBA" id="ARBA00022723"/>
    </source>
</evidence>
<keyword evidence="4 7" id="KW-0863">Zinc-finger</keyword>
<dbReference type="PROSITE" id="PS50157">
    <property type="entry name" value="ZINC_FINGER_C2H2_2"/>
    <property type="match status" value="7"/>
</dbReference>
<dbReference type="Pfam" id="PF00096">
    <property type="entry name" value="zf-C2H2"/>
    <property type="match status" value="7"/>
</dbReference>
<dbReference type="GO" id="GO:0000978">
    <property type="term" value="F:RNA polymerase II cis-regulatory region sequence-specific DNA binding"/>
    <property type="evidence" value="ECO:0007669"/>
    <property type="project" value="TreeGrafter"/>
</dbReference>
<feature type="domain" description="C2H2-type" evidence="9">
    <location>
        <begin position="1104"/>
        <end position="1132"/>
    </location>
</feature>
<keyword evidence="11" id="KW-1185">Reference proteome</keyword>
<feature type="compositionally biased region" description="Basic and acidic residues" evidence="8">
    <location>
        <begin position="225"/>
        <end position="234"/>
    </location>
</feature>
<keyword evidence="6" id="KW-0539">Nucleus</keyword>
<reference evidence="10" key="1">
    <citation type="journal article" date="2023" name="G3 (Bethesda)">
        <title>Whole genome assembly and annotation of the endangered Caribbean coral Acropora cervicornis.</title>
        <authorList>
            <person name="Selwyn J.D."/>
            <person name="Vollmer S.V."/>
        </authorList>
    </citation>
    <scope>NUCLEOTIDE SEQUENCE</scope>
    <source>
        <strain evidence="10">K2</strain>
    </source>
</reference>
<evidence type="ECO:0000256" key="6">
    <source>
        <dbReference type="ARBA" id="ARBA00023242"/>
    </source>
</evidence>
<dbReference type="GO" id="GO:0032502">
    <property type="term" value="P:developmental process"/>
    <property type="evidence" value="ECO:0007669"/>
    <property type="project" value="UniProtKB-ARBA"/>
</dbReference>
<feature type="domain" description="C2H2-type" evidence="9">
    <location>
        <begin position="992"/>
        <end position="1019"/>
    </location>
</feature>
<feature type="region of interest" description="Disordered" evidence="8">
    <location>
        <begin position="1190"/>
        <end position="1212"/>
    </location>
</feature>
<feature type="compositionally biased region" description="Basic and acidic residues" evidence="8">
    <location>
        <begin position="87"/>
        <end position="97"/>
    </location>
</feature>
<feature type="compositionally biased region" description="Basic and acidic residues" evidence="8">
    <location>
        <begin position="59"/>
        <end position="71"/>
    </location>
</feature>
<dbReference type="FunFam" id="3.30.160.60:FF:003773">
    <property type="entry name" value="Predicted protein"/>
    <property type="match status" value="1"/>
</dbReference>
<comment type="subcellular location">
    <subcellularLocation>
        <location evidence="1">Nucleus</location>
    </subcellularLocation>
</comment>
<evidence type="ECO:0000313" key="11">
    <source>
        <dbReference type="Proteomes" id="UP001249851"/>
    </source>
</evidence>
<dbReference type="GO" id="GO:0008270">
    <property type="term" value="F:zinc ion binding"/>
    <property type="evidence" value="ECO:0007669"/>
    <property type="project" value="UniProtKB-KW"/>
</dbReference>
<feature type="compositionally biased region" description="Basic and acidic residues" evidence="8">
    <location>
        <begin position="271"/>
        <end position="280"/>
    </location>
</feature>
<gene>
    <name evidence="10" type="ORF">P5673_002457</name>
</gene>
<feature type="domain" description="C2H2-type" evidence="9">
    <location>
        <begin position="1048"/>
        <end position="1075"/>
    </location>
</feature>
<reference evidence="10" key="2">
    <citation type="journal article" date="2023" name="Science">
        <title>Genomic signatures of disease resistance in endangered staghorn corals.</title>
        <authorList>
            <person name="Vollmer S.V."/>
            <person name="Selwyn J.D."/>
            <person name="Despard B.A."/>
            <person name="Roesel C.L."/>
        </authorList>
    </citation>
    <scope>NUCLEOTIDE SEQUENCE</scope>
    <source>
        <strain evidence="10">K2</strain>
    </source>
</reference>
<evidence type="ECO:0000256" key="5">
    <source>
        <dbReference type="ARBA" id="ARBA00022833"/>
    </source>
</evidence>
<dbReference type="Gene3D" id="3.30.160.60">
    <property type="entry name" value="Classic Zinc Finger"/>
    <property type="match status" value="5"/>
</dbReference>
<sequence>MDTGYSGLRRTRKRAHSSKCPCCYSSDEDEENNATTKKEKIKENTQGNGKQTNRKKQKQASDNDDHVKEVASKPVDSVAEHRKGKKLEKTLLPEKQKKSGVKRGLPTSKHDFDKDTQDNKNPGSLNSKKHNIKPGQASSKSKNKQKSKEDPENTTTRLVVHHTKPKKSKNVKTEFKSANRDESKIEDECRDSNSKNKKNSSIKMLPSPKVKANRKQNSQLSGKKGSFEKGEALIDNRNLSANKDLNSKKLNKSKGKSSKPKGISGRLSPELSREKGESHPKSQKVSSSGSNAAEKQKIEVFDHLFSELKKCPGFRKITVSSGAEILLKLTTEKLKGILPSSKMSKTNAAQIKAYGEKLLSSSSSNNETSCNLSESTRMHTEGKELLLAASDKSSTRCDLQDTTVARRGEEAKLSQAAEALVSFRAGIPLAPDRDTSNSNSEMVFSSSHSVPEFIRHTVVSTKEAVSQTFDSFYVNTSTQNKFVVSAPQLTPLLQGMLQSSVGFSPNIEPNLAQGSSSQQEKVMPHENLAPAFPSVLSPTATETRTESLPKPVMSSIMMNPLGAQNLPTLFCQPTQPSNIQTSLAAQMPVLPLGSSSTNPQLRPQQPLKGMEDVVSCVGSQTVNSLLWNIKPAPVVYLTSPQMLSGVRARNLIPQSEGHVPLPFSVDAPKVQSVGPTKTSLTSASSNMLTLGRVTVGNQTAPINNGNASGQRPILPRELRMPSLLPTMPQAASQLPVSTLIGPVHHSSPPVQVGGMSLPFNSLGGTTSHGTGQPLGSTIVSQALMTPAAVTSITQSPVTQAPFMQVGCNPTGQVPVVSSTAVSPVSAKQAVKRFVRERTKSAELKQTNSMNNIATQESVISISGVEMPDASGAPAPVTQVGQPLAPTQKMANPSTEFNLQQAASALLSISTQDALETTTIAGDVEDSQDDHDDEVTLTKKGVFHVGDVDVDPKYNRIGREGFRCGKCGKIFTSLNYLARHIKRVCPDMSCRKWKCNMCDKAFRHPFGLQQHIYTHTGERPHKCLQCPKAFYSSNDLRRHSRIHSGERPYQCKHCDKSFATTISLKTHTYIHTGEKPHKCPHCPKTFATSSKLGRHIVTHSEQRPFTCDHCPKSFNRSGDLRRHNMHVHECHEKPFDFEDSDMPPSAGIHLSGDSTKEQDSAIEHVLQCLICGEQLKTSSDLRNHLLSHDAVQSSTAKQGNANQARQTLDENVE</sequence>
<feature type="compositionally biased region" description="Basic and acidic residues" evidence="8">
    <location>
        <begin position="108"/>
        <end position="118"/>
    </location>
</feature>
<evidence type="ECO:0000256" key="3">
    <source>
        <dbReference type="ARBA" id="ARBA00022737"/>
    </source>
</evidence>
<feature type="region of interest" description="Disordered" evidence="8">
    <location>
        <begin position="1"/>
        <end position="293"/>
    </location>
</feature>
<accession>A0AAD9VFR1</accession>
<dbReference type="FunFam" id="3.30.160.60:FF:002343">
    <property type="entry name" value="Zinc finger protein 33A"/>
    <property type="match status" value="1"/>
</dbReference>
<feature type="compositionally biased region" description="Basic and acidic residues" evidence="8">
    <location>
        <begin position="171"/>
        <end position="194"/>
    </location>
</feature>
<feature type="domain" description="C2H2-type" evidence="9">
    <location>
        <begin position="1165"/>
        <end position="1192"/>
    </location>
</feature>
<evidence type="ECO:0000256" key="1">
    <source>
        <dbReference type="ARBA" id="ARBA00004123"/>
    </source>
</evidence>
<dbReference type="EMBL" id="JARQWQ010000004">
    <property type="protein sequence ID" value="KAK2572240.1"/>
    <property type="molecule type" value="Genomic_DNA"/>
</dbReference>
<proteinExistence type="predicted"/>
<dbReference type="GO" id="GO:0000981">
    <property type="term" value="F:DNA-binding transcription factor activity, RNA polymerase II-specific"/>
    <property type="evidence" value="ECO:0007669"/>
    <property type="project" value="TreeGrafter"/>
</dbReference>
<dbReference type="AlphaFoldDB" id="A0AAD9VFR1"/>
<dbReference type="FunFam" id="3.30.160.60:FF:000202">
    <property type="entry name" value="Zinc finger protein 574"/>
    <property type="match status" value="1"/>
</dbReference>
<dbReference type="InterPro" id="IPR036236">
    <property type="entry name" value="Znf_C2H2_sf"/>
</dbReference>
<dbReference type="PANTHER" id="PTHR24388">
    <property type="entry name" value="ZINC FINGER PROTEIN"/>
    <property type="match status" value="1"/>
</dbReference>
<dbReference type="Proteomes" id="UP001249851">
    <property type="component" value="Unassembled WGS sequence"/>
</dbReference>
<evidence type="ECO:0000256" key="8">
    <source>
        <dbReference type="SAM" id="MobiDB-lite"/>
    </source>
</evidence>
<organism evidence="10 11">
    <name type="scientific">Acropora cervicornis</name>
    <name type="common">Staghorn coral</name>
    <dbReference type="NCBI Taxonomy" id="6130"/>
    <lineage>
        <taxon>Eukaryota</taxon>
        <taxon>Metazoa</taxon>
        <taxon>Cnidaria</taxon>
        <taxon>Anthozoa</taxon>
        <taxon>Hexacorallia</taxon>
        <taxon>Scleractinia</taxon>
        <taxon>Astrocoeniina</taxon>
        <taxon>Acroporidae</taxon>
        <taxon>Acropora</taxon>
    </lineage>
</organism>
<feature type="domain" description="C2H2-type" evidence="9">
    <location>
        <begin position="1020"/>
        <end position="1047"/>
    </location>
</feature>
<keyword evidence="3" id="KW-0677">Repeat</keyword>
<feature type="compositionally biased region" description="Polar residues" evidence="8">
    <location>
        <begin position="1190"/>
        <end position="1205"/>
    </location>
</feature>
<dbReference type="InterPro" id="IPR013087">
    <property type="entry name" value="Znf_C2H2_type"/>
</dbReference>
<keyword evidence="2" id="KW-0479">Metal-binding</keyword>
<dbReference type="FunFam" id="3.30.160.60:FF:000446">
    <property type="entry name" value="Zinc finger protein"/>
    <property type="match status" value="1"/>
</dbReference>
<dbReference type="PROSITE" id="PS00028">
    <property type="entry name" value="ZINC_FINGER_C2H2_1"/>
    <property type="match status" value="6"/>
</dbReference>
<dbReference type="InterPro" id="IPR050527">
    <property type="entry name" value="Snail/Krueppel_Znf"/>
</dbReference>
<comment type="caution">
    <text evidence="10">The sequence shown here is derived from an EMBL/GenBank/DDBJ whole genome shotgun (WGS) entry which is preliminary data.</text>
</comment>
<feature type="domain" description="C2H2-type" evidence="9">
    <location>
        <begin position="961"/>
        <end position="983"/>
    </location>
</feature>
<feature type="region of interest" description="Disordered" evidence="8">
    <location>
        <begin position="1135"/>
        <end position="1155"/>
    </location>
</feature>
<dbReference type="FunFam" id="3.30.160.60:FF:002764">
    <property type="entry name" value="GG18288"/>
    <property type="match status" value="1"/>
</dbReference>
<feature type="compositionally biased region" description="Polar residues" evidence="8">
    <location>
        <begin position="283"/>
        <end position="293"/>
    </location>
</feature>
<dbReference type="PANTHER" id="PTHR24388:SF54">
    <property type="entry name" value="PROTEIN ESCARGOT"/>
    <property type="match status" value="1"/>
</dbReference>
<dbReference type="SMART" id="SM00355">
    <property type="entry name" value="ZnF_C2H2"/>
    <property type="match status" value="7"/>
</dbReference>
<evidence type="ECO:0000313" key="10">
    <source>
        <dbReference type="EMBL" id="KAK2572240.1"/>
    </source>
</evidence>
<feature type="compositionally biased region" description="Basic residues" evidence="8">
    <location>
        <begin position="159"/>
        <end position="170"/>
    </location>
</feature>
<name>A0AAD9VFR1_ACRCE</name>
<dbReference type="SUPFAM" id="SSF57667">
    <property type="entry name" value="beta-beta-alpha zinc fingers"/>
    <property type="match status" value="4"/>
</dbReference>